<dbReference type="InterPro" id="IPR017866">
    <property type="entry name" value="Succ-CoA_synthase_bsu_CS"/>
</dbReference>
<gene>
    <name evidence="10" type="ORF">CHT98_30575</name>
</gene>
<sequence>MNFEEQAGKSVLARAGVSVPQGRLCASAQEAEAAARAIGPVVVKAQVPTGKRGKSGGVKLAATPEEAAASAQAILGMEIGGFPVARVLVEEQAAIAREFYAAVLNDPASRSPLVLFSTEGGMDIEEVAATRPESLRRMAVDIRKGFGPADARRLLLGLDLGEATVPVAAMLVDLYRVYRQHDAELLEINPLALLADGRVVPLDCKLTVDDAALYRQADIAELGARETLSALEERGRALDLKYIELEGNVGVLANGAGLTMTTMDVVSHAGGRPANFLEIGGEAYTKGTEALDLVLSNPGVKSLVVNFCGAFARTDVMAGGVIQAWKTLNPTIPVFFSIHGTGEDEAVRMVREELGIEPYDRMEDAISAAVEAAR</sequence>
<evidence type="ECO:0000256" key="5">
    <source>
        <dbReference type="ARBA" id="ARBA00022723"/>
    </source>
</evidence>
<dbReference type="RefSeq" id="WP_094307126.1">
    <property type="nucleotide sequence ID" value="NZ_NOWT01000051.1"/>
</dbReference>
<dbReference type="InterPro" id="IPR011761">
    <property type="entry name" value="ATP-grasp"/>
</dbReference>
<dbReference type="EMBL" id="NOWT01000051">
    <property type="protein sequence ID" value="OYD80568.1"/>
    <property type="molecule type" value="Genomic_DNA"/>
</dbReference>
<feature type="domain" description="ATP-grasp" evidence="9">
    <location>
        <begin position="9"/>
        <end position="228"/>
    </location>
</feature>
<proteinExistence type="inferred from homology"/>
<comment type="cofactor">
    <cofactor evidence="1">
        <name>Mg(2+)</name>
        <dbReference type="ChEBI" id="CHEBI:18420"/>
    </cofactor>
</comment>
<evidence type="ECO:0000256" key="3">
    <source>
        <dbReference type="ARBA" id="ARBA00022532"/>
    </source>
</evidence>
<evidence type="ECO:0000256" key="2">
    <source>
        <dbReference type="ARBA" id="ARBA00009182"/>
    </source>
</evidence>
<dbReference type="Proteomes" id="UP000215367">
    <property type="component" value="Unassembled WGS sequence"/>
</dbReference>
<evidence type="ECO:0000256" key="7">
    <source>
        <dbReference type="ARBA" id="ARBA00022842"/>
    </source>
</evidence>
<evidence type="ECO:0000256" key="6">
    <source>
        <dbReference type="ARBA" id="ARBA00022741"/>
    </source>
</evidence>
<reference evidence="10 11" key="1">
    <citation type="submission" date="2017-07" db="EMBL/GenBank/DDBJ databases">
        <title>Whole genome sequence of Azospirillum brasilense 2A1, a potential biofertilizer strain.</title>
        <authorList>
            <person name="Fontana C.A."/>
            <person name="Toffoli L.M."/>
            <person name="Salazar S.M."/>
            <person name="Puglisi E."/>
            <person name="Pedraza R."/>
            <person name="Bassi D."/>
            <person name="Cocconcelli P.S."/>
        </authorList>
    </citation>
    <scope>NUCLEOTIDE SEQUENCE [LARGE SCALE GENOMIC DNA]</scope>
    <source>
        <strain evidence="10 11">2A1</strain>
        <plasmid evidence="10">unnamed</plasmid>
    </source>
</reference>
<dbReference type="PIRSF" id="PIRSF001554">
    <property type="entry name" value="SucCS_beta"/>
    <property type="match status" value="1"/>
</dbReference>
<evidence type="ECO:0000256" key="4">
    <source>
        <dbReference type="ARBA" id="ARBA00022598"/>
    </source>
</evidence>
<dbReference type="InterPro" id="IPR016102">
    <property type="entry name" value="Succinyl-CoA_synth-like"/>
</dbReference>
<dbReference type="InterPro" id="IPR013815">
    <property type="entry name" value="ATP_grasp_subdomain_1"/>
</dbReference>
<protein>
    <submittedName>
        <fullName evidence="10">Succinate--CoA ligase subunit beta</fullName>
    </submittedName>
</protein>
<dbReference type="Gene3D" id="3.30.1490.20">
    <property type="entry name" value="ATP-grasp fold, A domain"/>
    <property type="match status" value="1"/>
</dbReference>
<dbReference type="PROSITE" id="PS50975">
    <property type="entry name" value="ATP_GRASP"/>
    <property type="match status" value="1"/>
</dbReference>
<evidence type="ECO:0000259" key="9">
    <source>
        <dbReference type="PROSITE" id="PS50975"/>
    </source>
</evidence>
<dbReference type="InterPro" id="IPR005809">
    <property type="entry name" value="Succ_CoA_ligase-like_bsu"/>
</dbReference>
<dbReference type="GO" id="GO:0006104">
    <property type="term" value="P:succinyl-CoA metabolic process"/>
    <property type="evidence" value="ECO:0007669"/>
    <property type="project" value="TreeGrafter"/>
</dbReference>
<keyword evidence="5" id="KW-0479">Metal-binding</keyword>
<comment type="caution">
    <text evidence="10">The sequence shown here is derived from an EMBL/GenBank/DDBJ whole genome shotgun (WGS) entry which is preliminary data.</text>
</comment>
<dbReference type="Gene3D" id="3.40.50.261">
    <property type="entry name" value="Succinyl-CoA synthetase domains"/>
    <property type="match status" value="1"/>
</dbReference>
<dbReference type="GO" id="GO:0046872">
    <property type="term" value="F:metal ion binding"/>
    <property type="evidence" value="ECO:0007669"/>
    <property type="project" value="UniProtKB-KW"/>
</dbReference>
<keyword evidence="10" id="KW-0614">Plasmid</keyword>
<keyword evidence="3" id="KW-0816">Tricarboxylic acid cycle</keyword>
<name>A0A235H413_AZOBR</name>
<dbReference type="NCBIfam" id="NF001913">
    <property type="entry name" value="PRK00696.1"/>
    <property type="match status" value="1"/>
</dbReference>
<keyword evidence="7" id="KW-0460">Magnesium</keyword>
<dbReference type="InterPro" id="IPR005811">
    <property type="entry name" value="SUCC_ACL_C"/>
</dbReference>
<dbReference type="GO" id="GO:0042709">
    <property type="term" value="C:succinate-CoA ligase complex"/>
    <property type="evidence" value="ECO:0007669"/>
    <property type="project" value="TreeGrafter"/>
</dbReference>
<keyword evidence="6 8" id="KW-0547">Nucleotide-binding</keyword>
<accession>A0A235H413</accession>
<geneLocation type="plasmid" evidence="10">
    <name>unnamed</name>
</geneLocation>
<dbReference type="Pfam" id="PF08442">
    <property type="entry name" value="ATP-grasp_2"/>
    <property type="match status" value="1"/>
</dbReference>
<evidence type="ECO:0000313" key="11">
    <source>
        <dbReference type="Proteomes" id="UP000215367"/>
    </source>
</evidence>
<evidence type="ECO:0000256" key="8">
    <source>
        <dbReference type="PROSITE-ProRule" id="PRU00409"/>
    </source>
</evidence>
<keyword evidence="8" id="KW-0067">ATP-binding</keyword>
<organism evidence="10 11">
    <name type="scientific">Azospirillum brasilense</name>
    <dbReference type="NCBI Taxonomy" id="192"/>
    <lineage>
        <taxon>Bacteria</taxon>
        <taxon>Pseudomonadati</taxon>
        <taxon>Pseudomonadota</taxon>
        <taxon>Alphaproteobacteria</taxon>
        <taxon>Rhodospirillales</taxon>
        <taxon>Azospirillaceae</taxon>
        <taxon>Azospirillum</taxon>
    </lineage>
</organism>
<dbReference type="Gene3D" id="3.30.470.20">
    <property type="entry name" value="ATP-grasp fold, B domain"/>
    <property type="match status" value="1"/>
</dbReference>
<dbReference type="FunFam" id="3.30.470.20:FF:000002">
    <property type="entry name" value="Succinate--CoA ligase [ADP-forming] subunit beta"/>
    <property type="match status" value="1"/>
</dbReference>
<keyword evidence="4 10" id="KW-0436">Ligase</keyword>
<dbReference type="InterPro" id="IPR013650">
    <property type="entry name" value="ATP-grasp_succ-CoA_synth-type"/>
</dbReference>
<evidence type="ECO:0000313" key="10">
    <source>
        <dbReference type="EMBL" id="OYD80568.1"/>
    </source>
</evidence>
<comment type="similarity">
    <text evidence="2">Belongs to the succinate/malate CoA ligase beta subunit family.</text>
</comment>
<dbReference type="PANTHER" id="PTHR11815">
    <property type="entry name" value="SUCCINYL-COA SYNTHETASE BETA CHAIN"/>
    <property type="match status" value="1"/>
</dbReference>
<dbReference type="Pfam" id="PF00549">
    <property type="entry name" value="Ligase_CoA"/>
    <property type="match status" value="1"/>
</dbReference>
<dbReference type="GO" id="GO:0004775">
    <property type="term" value="F:succinate-CoA ligase (ADP-forming) activity"/>
    <property type="evidence" value="ECO:0007669"/>
    <property type="project" value="TreeGrafter"/>
</dbReference>
<dbReference type="GO" id="GO:0005829">
    <property type="term" value="C:cytosol"/>
    <property type="evidence" value="ECO:0007669"/>
    <property type="project" value="TreeGrafter"/>
</dbReference>
<dbReference type="AlphaFoldDB" id="A0A235H413"/>
<dbReference type="SUPFAM" id="SSF52210">
    <property type="entry name" value="Succinyl-CoA synthetase domains"/>
    <property type="match status" value="1"/>
</dbReference>
<dbReference type="PANTHER" id="PTHR11815:SF10">
    <property type="entry name" value="SUCCINATE--COA LIGASE [GDP-FORMING] SUBUNIT BETA, MITOCHONDRIAL"/>
    <property type="match status" value="1"/>
</dbReference>
<evidence type="ECO:0000256" key="1">
    <source>
        <dbReference type="ARBA" id="ARBA00001946"/>
    </source>
</evidence>
<dbReference type="SUPFAM" id="SSF56059">
    <property type="entry name" value="Glutathione synthetase ATP-binding domain-like"/>
    <property type="match status" value="1"/>
</dbReference>
<dbReference type="PROSITE" id="PS01217">
    <property type="entry name" value="SUCCINYL_COA_LIG_3"/>
    <property type="match status" value="1"/>
</dbReference>
<dbReference type="GO" id="GO:0005524">
    <property type="term" value="F:ATP binding"/>
    <property type="evidence" value="ECO:0007669"/>
    <property type="project" value="UniProtKB-UniRule"/>
</dbReference>
<dbReference type="GO" id="GO:0006099">
    <property type="term" value="P:tricarboxylic acid cycle"/>
    <property type="evidence" value="ECO:0007669"/>
    <property type="project" value="UniProtKB-KW"/>
</dbReference>